<dbReference type="Proteomes" id="UP000620124">
    <property type="component" value="Unassembled WGS sequence"/>
</dbReference>
<evidence type="ECO:0000313" key="2">
    <source>
        <dbReference type="EMBL" id="KAF7360378.1"/>
    </source>
</evidence>
<keyword evidence="3" id="KW-1185">Reference proteome</keyword>
<reference evidence="2" key="1">
    <citation type="submission" date="2020-05" db="EMBL/GenBank/DDBJ databases">
        <title>Mycena genomes resolve the evolution of fungal bioluminescence.</title>
        <authorList>
            <person name="Tsai I.J."/>
        </authorList>
    </citation>
    <scope>NUCLEOTIDE SEQUENCE</scope>
    <source>
        <strain evidence="2">CCC161011</strain>
    </source>
</reference>
<dbReference type="OrthoDB" id="3054606at2759"/>
<feature type="compositionally biased region" description="Low complexity" evidence="1">
    <location>
        <begin position="20"/>
        <end position="31"/>
    </location>
</feature>
<gene>
    <name evidence="2" type="ORF">MVEN_00767600</name>
</gene>
<feature type="region of interest" description="Disordered" evidence="1">
    <location>
        <begin position="1"/>
        <end position="40"/>
    </location>
</feature>
<sequence length="356" mass="37014">MPDAFREKPPSGGEGGIGDGPDIAGLAPPASIDDDSKDDLPDLSPAEFCQQYGLEDVICNLLVKHRFDPIGSLLDVKESTLKSLGFKIGHIAELRWAMKKVILAKYGTMPVRNGEAKYVPEIIGGIGGAGGFGGHTGGRGGTGRAAQIEMEDLFRFRDIRGGIGGVGGAGPVPGVAGLSEAAALAATGAAIAQEGPNISGGEGGAGGSGVLGGSGGLGKAARILAWQVAFFNKIGGGIGGAGGSGLIDGGSGGDGEGNKFPKLLWSIDNETRNWLLPTKLQDFKIRPDLRQLLEEQGFHSVGSLFEAYDTDLLEAQHDPNQQSLFKEGDVSVLTGALRKFVKEQKRKRKENRHFSL</sequence>
<dbReference type="EMBL" id="JACAZI010000005">
    <property type="protein sequence ID" value="KAF7360378.1"/>
    <property type="molecule type" value="Genomic_DNA"/>
</dbReference>
<proteinExistence type="predicted"/>
<protein>
    <submittedName>
        <fullName evidence="2">Uncharacterized protein</fullName>
    </submittedName>
</protein>
<accession>A0A8H6YFS8</accession>
<dbReference type="AlphaFoldDB" id="A0A8H6YFS8"/>
<evidence type="ECO:0000313" key="3">
    <source>
        <dbReference type="Proteomes" id="UP000620124"/>
    </source>
</evidence>
<name>A0A8H6YFS8_9AGAR</name>
<comment type="caution">
    <text evidence="2">The sequence shown here is derived from an EMBL/GenBank/DDBJ whole genome shotgun (WGS) entry which is preliminary data.</text>
</comment>
<evidence type="ECO:0000256" key="1">
    <source>
        <dbReference type="SAM" id="MobiDB-lite"/>
    </source>
</evidence>
<organism evidence="2 3">
    <name type="scientific">Mycena venus</name>
    <dbReference type="NCBI Taxonomy" id="2733690"/>
    <lineage>
        <taxon>Eukaryota</taxon>
        <taxon>Fungi</taxon>
        <taxon>Dikarya</taxon>
        <taxon>Basidiomycota</taxon>
        <taxon>Agaricomycotina</taxon>
        <taxon>Agaricomycetes</taxon>
        <taxon>Agaricomycetidae</taxon>
        <taxon>Agaricales</taxon>
        <taxon>Marasmiineae</taxon>
        <taxon>Mycenaceae</taxon>
        <taxon>Mycena</taxon>
    </lineage>
</organism>